<dbReference type="Gene3D" id="3.40.50.300">
    <property type="entry name" value="P-loop containing nucleotide triphosphate hydrolases"/>
    <property type="match status" value="1"/>
</dbReference>
<dbReference type="AlphaFoldDB" id="A0A370I5N6"/>
<accession>A0A370I5N6</accession>
<dbReference type="SUPFAM" id="SSF46894">
    <property type="entry name" value="C-terminal effector domain of the bipartite response regulators"/>
    <property type="match status" value="1"/>
</dbReference>
<feature type="region of interest" description="Disordered" evidence="7">
    <location>
        <begin position="246"/>
        <end position="284"/>
    </location>
</feature>
<dbReference type="InterPro" id="IPR036388">
    <property type="entry name" value="WH-like_DNA-bd_sf"/>
</dbReference>
<dbReference type="GO" id="GO:0043531">
    <property type="term" value="F:ADP binding"/>
    <property type="evidence" value="ECO:0007669"/>
    <property type="project" value="InterPro"/>
</dbReference>
<dbReference type="Proteomes" id="UP000254869">
    <property type="component" value="Unassembled WGS sequence"/>
</dbReference>
<dbReference type="GO" id="GO:0003677">
    <property type="term" value="F:DNA binding"/>
    <property type="evidence" value="ECO:0007669"/>
    <property type="project" value="UniProtKB-UniRule"/>
</dbReference>
<name>A0A370I5N6_9NOCA</name>
<feature type="domain" description="OmpR/PhoB-type" evidence="8">
    <location>
        <begin position="1"/>
        <end position="98"/>
    </location>
</feature>
<keyword evidence="5" id="KW-0804">Transcription</keyword>
<dbReference type="PRINTS" id="PR00364">
    <property type="entry name" value="DISEASERSIST"/>
</dbReference>
<dbReference type="Pfam" id="PF00931">
    <property type="entry name" value="NB-ARC"/>
    <property type="match status" value="1"/>
</dbReference>
<dbReference type="SMART" id="SM00862">
    <property type="entry name" value="Trans_reg_C"/>
    <property type="match status" value="1"/>
</dbReference>
<evidence type="ECO:0000259" key="8">
    <source>
        <dbReference type="PROSITE" id="PS51755"/>
    </source>
</evidence>
<keyword evidence="2" id="KW-0677">Repeat</keyword>
<dbReference type="GO" id="GO:0000160">
    <property type="term" value="P:phosphorelay signal transduction system"/>
    <property type="evidence" value="ECO:0007669"/>
    <property type="project" value="InterPro"/>
</dbReference>
<dbReference type="Gene3D" id="1.25.40.10">
    <property type="entry name" value="Tetratricopeptide repeat domain"/>
    <property type="match status" value="2"/>
</dbReference>
<dbReference type="PANTHER" id="PTHR35807">
    <property type="entry name" value="TRANSCRIPTIONAL REGULATOR REDD-RELATED"/>
    <property type="match status" value="1"/>
</dbReference>
<dbReference type="SUPFAM" id="SSF48452">
    <property type="entry name" value="TPR-like"/>
    <property type="match status" value="2"/>
</dbReference>
<evidence type="ECO:0000256" key="3">
    <source>
        <dbReference type="ARBA" id="ARBA00023015"/>
    </source>
</evidence>
<organism evidence="9 10">
    <name type="scientific">Nocardia pseudobrasiliensis</name>
    <dbReference type="NCBI Taxonomy" id="45979"/>
    <lineage>
        <taxon>Bacteria</taxon>
        <taxon>Bacillati</taxon>
        <taxon>Actinomycetota</taxon>
        <taxon>Actinomycetes</taxon>
        <taxon>Mycobacteriales</taxon>
        <taxon>Nocardiaceae</taxon>
        <taxon>Nocardia</taxon>
    </lineage>
</organism>
<dbReference type="InterPro" id="IPR016032">
    <property type="entry name" value="Sig_transdc_resp-reg_C-effctor"/>
</dbReference>
<feature type="DNA-binding region" description="OmpR/PhoB-type" evidence="6">
    <location>
        <begin position="1"/>
        <end position="98"/>
    </location>
</feature>
<dbReference type="InterPro" id="IPR001867">
    <property type="entry name" value="OmpR/PhoB-type_DNA-bd"/>
</dbReference>
<dbReference type="InterPro" id="IPR051677">
    <property type="entry name" value="AfsR-DnrI-RedD_regulator"/>
</dbReference>
<dbReference type="SMART" id="SM01043">
    <property type="entry name" value="BTAD"/>
    <property type="match status" value="1"/>
</dbReference>
<gene>
    <name evidence="9" type="ORF">DFR76_105368</name>
</gene>
<dbReference type="InterPro" id="IPR005158">
    <property type="entry name" value="BTAD"/>
</dbReference>
<dbReference type="Pfam" id="PF03704">
    <property type="entry name" value="BTAD"/>
    <property type="match status" value="1"/>
</dbReference>
<dbReference type="InterPro" id="IPR011990">
    <property type="entry name" value="TPR-like_helical_dom_sf"/>
</dbReference>
<dbReference type="PANTHER" id="PTHR35807:SF1">
    <property type="entry name" value="TRANSCRIPTIONAL REGULATOR REDD"/>
    <property type="match status" value="1"/>
</dbReference>
<protein>
    <submittedName>
        <fullName evidence="9">DNA-binding SARP family transcriptional activator</fullName>
    </submittedName>
</protein>
<dbReference type="RefSeq" id="WP_067997787.1">
    <property type="nucleotide sequence ID" value="NZ_QQBC01000005.1"/>
</dbReference>
<proteinExistence type="inferred from homology"/>
<evidence type="ECO:0000313" key="9">
    <source>
        <dbReference type="EMBL" id="RDI66045.1"/>
    </source>
</evidence>
<dbReference type="InterPro" id="IPR002182">
    <property type="entry name" value="NB-ARC"/>
</dbReference>
<dbReference type="STRING" id="1210086.GCA_001613105_02961"/>
<dbReference type="Gene3D" id="1.10.8.430">
    <property type="entry name" value="Helical domain of apoptotic protease-activating factors"/>
    <property type="match status" value="1"/>
</dbReference>
<dbReference type="GO" id="GO:0006355">
    <property type="term" value="P:regulation of DNA-templated transcription"/>
    <property type="evidence" value="ECO:0007669"/>
    <property type="project" value="InterPro"/>
</dbReference>
<dbReference type="CDD" id="cd15831">
    <property type="entry name" value="BTAD"/>
    <property type="match status" value="1"/>
</dbReference>
<sequence>MLKFAVLGEVRAWHGEHPLDLGPKQRRAVLAALLLRGGRSATLGDLIADVWGTRPPASAVGAVRNHVLHLRRVLEPERATGSSPAVLVGFAGGYALRLPPGAVDIELAQRYAAEAGRAGDTAAARERLREALALWEGTPLAGLPGPHAERLRAQLTEFRLTLLEQRLAADLRLGRAGEIVAELRSLVAEHPLRERTRELHMTALYCAGRQAEALEVFAETRRILVERLGIDPGQRLTDLQRRILRGEPVGDGPMLPGETSTGTAGTPDAAMDDATGGPGVRGEIEIPSSAGLEAERRGAAGAGIAIAARSYGAAPDPGNADMMVESRSEAVPSEGWAAVLGPRVSVRRSAVHTAPPAQLPADIADFTGREDAVRRLVDRLRDAGAAVPVCVVTGMGGVGKSTVAVHVAHRVRHWFPDGQLHVDLHGFERSGGCSAGDILGGFLRSLGMPEGEIAPTSEQRAAQFRIRLEGRRVLIVLDNARDADQVLPLIPSTPGSAVLITSRAAPPQLPGVLAVRLDEMATVEALTLLSRIVGAERVAAEPTATATVVQACGRLPLAVRIIGSRLASRPRWSIEAIAERLADERQRLGLLRTGELTVAAVFRLGYDQLEPAQARAFRLLAVPEAEDLPIAGVAAILECGHAEAELLCESLADLSLLDAAAIGRYRYHDLLRLFAREVAPADDTGALARLLDFYLATMKNVVLVCNPGTRLPEHLKATVAVGLSFRDGADAQCWLNTERLNLIALLRQAARSGGDALALCADLAWAMAELIECGPNAQEHVRALEELLEAALAAGDRGLECRVRVALGSVLTYALARMRAGRDHQRIALSLGTDTPDAARLTAFAAQLLAASTRMGAEIAASMAHAERAIRLARRAGDAAVEAACLIHAAKTLSDGGRFDEAVSRAEQGLTLARSIGNHALTGMATHELGAALAFRGEYGRAVELCTRAVESARLSGSRLHMGFALARLAQVGMLAGRLADAESVAAAAVEAVTDAAGPLHRARVQVLHGVVLAALGRDEQARAAFRSAAEIFDDLDDARLVHERLDEAFEAPVVEILRAHQFSVNSASSAAATCADADETGMRDPVRGH</sequence>
<evidence type="ECO:0000256" key="7">
    <source>
        <dbReference type="SAM" id="MobiDB-lite"/>
    </source>
</evidence>
<keyword evidence="3" id="KW-0805">Transcription regulation</keyword>
<reference evidence="9 10" key="1">
    <citation type="submission" date="2018-07" db="EMBL/GenBank/DDBJ databases">
        <title>Genomic Encyclopedia of Type Strains, Phase IV (KMG-IV): sequencing the most valuable type-strain genomes for metagenomic binning, comparative biology and taxonomic classification.</title>
        <authorList>
            <person name="Goeker M."/>
        </authorList>
    </citation>
    <scope>NUCLEOTIDE SEQUENCE [LARGE SCALE GENOMIC DNA]</scope>
    <source>
        <strain evidence="9 10">DSM 44290</strain>
    </source>
</reference>
<comment type="similarity">
    <text evidence="1">Belongs to the AfsR/DnrI/RedD regulatory family.</text>
</comment>
<dbReference type="Gene3D" id="1.10.10.10">
    <property type="entry name" value="Winged helix-like DNA-binding domain superfamily/Winged helix DNA-binding domain"/>
    <property type="match status" value="1"/>
</dbReference>
<evidence type="ECO:0000256" key="1">
    <source>
        <dbReference type="ARBA" id="ARBA00005820"/>
    </source>
</evidence>
<dbReference type="EMBL" id="QQBC01000005">
    <property type="protein sequence ID" value="RDI66045.1"/>
    <property type="molecule type" value="Genomic_DNA"/>
</dbReference>
<comment type="caution">
    <text evidence="9">The sequence shown here is derived from an EMBL/GenBank/DDBJ whole genome shotgun (WGS) entry which is preliminary data.</text>
</comment>
<evidence type="ECO:0000313" key="10">
    <source>
        <dbReference type="Proteomes" id="UP000254869"/>
    </source>
</evidence>
<dbReference type="SUPFAM" id="SSF52540">
    <property type="entry name" value="P-loop containing nucleoside triphosphate hydrolases"/>
    <property type="match status" value="1"/>
</dbReference>
<evidence type="ECO:0000256" key="6">
    <source>
        <dbReference type="PROSITE-ProRule" id="PRU01091"/>
    </source>
</evidence>
<keyword evidence="4 6" id="KW-0238">DNA-binding</keyword>
<dbReference type="PROSITE" id="PS51755">
    <property type="entry name" value="OMPR_PHOB"/>
    <property type="match status" value="1"/>
</dbReference>
<evidence type="ECO:0000256" key="2">
    <source>
        <dbReference type="ARBA" id="ARBA00022737"/>
    </source>
</evidence>
<evidence type="ECO:0000256" key="4">
    <source>
        <dbReference type="ARBA" id="ARBA00023125"/>
    </source>
</evidence>
<evidence type="ECO:0000256" key="5">
    <source>
        <dbReference type="ARBA" id="ARBA00023163"/>
    </source>
</evidence>
<dbReference type="InterPro" id="IPR027417">
    <property type="entry name" value="P-loop_NTPase"/>
</dbReference>
<keyword evidence="10" id="KW-1185">Reference proteome</keyword>
<dbReference type="InterPro" id="IPR042197">
    <property type="entry name" value="Apaf_helical"/>
</dbReference>